<dbReference type="EMBL" id="JABFCZ010000022">
    <property type="protein sequence ID" value="MBD1548421.1"/>
    <property type="molecule type" value="Genomic_DNA"/>
</dbReference>
<dbReference type="GO" id="GO:0008933">
    <property type="term" value="F:peptidoglycan lytic transglycosylase activity"/>
    <property type="evidence" value="ECO:0007669"/>
    <property type="project" value="TreeGrafter"/>
</dbReference>
<dbReference type="InterPro" id="IPR023346">
    <property type="entry name" value="Lysozyme-like_dom_sf"/>
</dbReference>
<dbReference type="Pfam" id="PF01471">
    <property type="entry name" value="PG_binding_1"/>
    <property type="match status" value="1"/>
</dbReference>
<evidence type="ECO:0000313" key="4">
    <source>
        <dbReference type="EMBL" id="MBD1548421.1"/>
    </source>
</evidence>
<feature type="signal peptide" evidence="1">
    <location>
        <begin position="1"/>
        <end position="23"/>
    </location>
</feature>
<dbReference type="InterPro" id="IPR002477">
    <property type="entry name" value="Peptidoglycan-bd-like"/>
</dbReference>
<evidence type="ECO:0000256" key="1">
    <source>
        <dbReference type="SAM" id="SignalP"/>
    </source>
</evidence>
<evidence type="ECO:0000313" key="5">
    <source>
        <dbReference type="Proteomes" id="UP000598467"/>
    </source>
</evidence>
<name>A0A926S798_9HYPH</name>
<sequence>MPGFARSLLAAALLTLTTAAAQADPGFDRFVKALWPDAKAAGISPATFNHIFTGMDPDPDTVRLMDQQSEFVKPIWDYLDSAVSDDRVSRGRELLEKYDGVLGQIESRYGVDREAVLAIWGMETNYGTYLGRHNVIRALATLAYEAPRRRDYWRRELLKAVGVIQGGHVRFEDMEGSWAGAMGHTQFMPSSWEAYARDFNGDGRRDIWTSIPDALASTAYYLEKHGWQTGKTWGYEVRLPAGFDFHLADDKTTMTIGEWTRHGVSRANGKEFPRPSDRAILVMPAGASGPAFLMLKNFYVIKRYNHSTSYALAVGHLADRIIGGGPLAGDWSREYLPLSRTEMTELQRELNRRGFHVGEADGRVGPATRKGIRAYQRARGLVPDGYPSVVLLARIKLDSYN</sequence>
<dbReference type="Gene3D" id="1.10.101.10">
    <property type="entry name" value="PGBD-like superfamily/PGBD"/>
    <property type="match status" value="1"/>
</dbReference>
<protein>
    <submittedName>
        <fullName evidence="4">Lytic murein transglycosylase</fullName>
    </submittedName>
</protein>
<dbReference type="InterPro" id="IPR043426">
    <property type="entry name" value="MltB-like"/>
</dbReference>
<dbReference type="PANTHER" id="PTHR30163">
    <property type="entry name" value="MEMBRANE-BOUND LYTIC MUREIN TRANSGLYCOSYLASE B"/>
    <property type="match status" value="1"/>
</dbReference>
<dbReference type="InterPro" id="IPR011970">
    <property type="entry name" value="MltB_2"/>
</dbReference>
<feature type="domain" description="Transglycosylase SLT" evidence="3">
    <location>
        <begin position="27"/>
        <end position="319"/>
    </location>
</feature>
<feature type="chain" id="PRO_5037828765" evidence="1">
    <location>
        <begin position="24"/>
        <end position="401"/>
    </location>
</feature>
<dbReference type="CDD" id="cd13399">
    <property type="entry name" value="Slt35-like"/>
    <property type="match status" value="1"/>
</dbReference>
<evidence type="ECO:0000259" key="2">
    <source>
        <dbReference type="Pfam" id="PF01471"/>
    </source>
</evidence>
<evidence type="ECO:0000259" key="3">
    <source>
        <dbReference type="Pfam" id="PF13406"/>
    </source>
</evidence>
<dbReference type="PANTHER" id="PTHR30163:SF8">
    <property type="entry name" value="LYTIC MUREIN TRANSGLYCOSYLASE"/>
    <property type="match status" value="1"/>
</dbReference>
<reference evidence="4" key="1">
    <citation type="submission" date="2020-05" db="EMBL/GenBank/DDBJ databases">
        <title>Identification of trans-AT polyketide cluster in two marine bacteria, producers of a novel glutaramide-containing polyketide sesbanimide D and analogs.</title>
        <authorList>
            <person name="Kacar D."/>
            <person name="Rodriguez P."/>
            <person name="Canedo L."/>
            <person name="Gonzalez E."/>
            <person name="Galan B."/>
            <person name="De La Calle F."/>
            <person name="Garcia J.L."/>
        </authorList>
    </citation>
    <scope>NUCLEOTIDE SEQUENCE</scope>
    <source>
        <strain evidence="4">PHM038</strain>
    </source>
</reference>
<dbReference type="NCBIfam" id="TIGR02283">
    <property type="entry name" value="MltB_2"/>
    <property type="match status" value="1"/>
</dbReference>
<dbReference type="GO" id="GO:0009253">
    <property type="term" value="P:peptidoglycan catabolic process"/>
    <property type="evidence" value="ECO:0007669"/>
    <property type="project" value="TreeGrafter"/>
</dbReference>
<dbReference type="Gene3D" id="1.10.8.350">
    <property type="entry name" value="Bacterial muramidase"/>
    <property type="match status" value="1"/>
</dbReference>
<organism evidence="4 5">
    <name type="scientific">Roseibium aggregatum</name>
    <dbReference type="NCBI Taxonomy" id="187304"/>
    <lineage>
        <taxon>Bacteria</taxon>
        <taxon>Pseudomonadati</taxon>
        <taxon>Pseudomonadota</taxon>
        <taxon>Alphaproteobacteria</taxon>
        <taxon>Hyphomicrobiales</taxon>
        <taxon>Stappiaceae</taxon>
        <taxon>Roseibium</taxon>
    </lineage>
</organism>
<feature type="domain" description="Peptidoglycan binding-like" evidence="2">
    <location>
        <begin position="340"/>
        <end position="388"/>
    </location>
</feature>
<proteinExistence type="predicted"/>
<keyword evidence="1" id="KW-0732">Signal</keyword>
<dbReference type="InterPro" id="IPR036365">
    <property type="entry name" value="PGBD-like_sf"/>
</dbReference>
<dbReference type="AlphaFoldDB" id="A0A926S798"/>
<dbReference type="FunFam" id="1.10.8.350:FF:000001">
    <property type="entry name" value="Lytic murein transglycosylase B"/>
    <property type="match status" value="1"/>
</dbReference>
<comment type="caution">
    <text evidence="4">The sequence shown here is derived from an EMBL/GenBank/DDBJ whole genome shotgun (WGS) entry which is preliminary data.</text>
</comment>
<accession>A0A926S798</accession>
<dbReference type="InterPro" id="IPR036366">
    <property type="entry name" value="PGBDSf"/>
</dbReference>
<dbReference type="SUPFAM" id="SSF47090">
    <property type="entry name" value="PGBD-like"/>
    <property type="match status" value="1"/>
</dbReference>
<gene>
    <name evidence="4" type="ORF">HK439_19320</name>
</gene>
<dbReference type="InterPro" id="IPR031304">
    <property type="entry name" value="SLT_2"/>
</dbReference>
<dbReference type="SUPFAM" id="SSF53955">
    <property type="entry name" value="Lysozyme-like"/>
    <property type="match status" value="1"/>
</dbReference>
<dbReference type="Proteomes" id="UP000598467">
    <property type="component" value="Unassembled WGS sequence"/>
</dbReference>
<dbReference type="Gene3D" id="1.10.530.10">
    <property type="match status" value="1"/>
</dbReference>
<dbReference type="Pfam" id="PF13406">
    <property type="entry name" value="SLT_2"/>
    <property type="match status" value="1"/>
</dbReference>